<dbReference type="EMBL" id="CAWYQH010000057">
    <property type="protein sequence ID" value="CAK8678634.1"/>
    <property type="molecule type" value="Genomic_DNA"/>
</dbReference>
<dbReference type="PANTHER" id="PTHR16284:SF13">
    <property type="entry name" value="PROTEIN CDV3 HOMOLOG"/>
    <property type="match status" value="1"/>
</dbReference>
<keyword evidence="4" id="KW-1185">Reference proteome</keyword>
<evidence type="ECO:0008006" key="5">
    <source>
        <dbReference type="Google" id="ProtNLM"/>
    </source>
</evidence>
<protein>
    <recommendedName>
        <fullName evidence="5">Protein CDV3 homolog</fullName>
    </recommendedName>
</protein>
<evidence type="ECO:0000313" key="3">
    <source>
        <dbReference type="EMBL" id="CAK8678634.1"/>
    </source>
</evidence>
<feature type="compositionally biased region" description="Basic residues" evidence="2">
    <location>
        <begin position="27"/>
        <end position="42"/>
    </location>
</feature>
<feature type="compositionally biased region" description="Basic and acidic residues" evidence="2">
    <location>
        <begin position="147"/>
        <end position="161"/>
    </location>
</feature>
<comment type="caution">
    <text evidence="3">The sequence shown here is derived from an EMBL/GenBank/DDBJ whole genome shotgun (WGS) entry which is preliminary data.</text>
</comment>
<evidence type="ECO:0000256" key="2">
    <source>
        <dbReference type="SAM" id="MobiDB-lite"/>
    </source>
</evidence>
<dbReference type="PANTHER" id="PTHR16284">
    <property type="entry name" value="PROTEIN CDV3 HOMOLOG"/>
    <property type="match status" value="1"/>
</dbReference>
<accession>A0ABP0FJH5</accession>
<name>A0ABP0FJH5_CLALP</name>
<organism evidence="3 4">
    <name type="scientific">Clavelina lepadiformis</name>
    <name type="common">Light-bulb sea squirt</name>
    <name type="synonym">Ascidia lepadiformis</name>
    <dbReference type="NCBI Taxonomy" id="159417"/>
    <lineage>
        <taxon>Eukaryota</taxon>
        <taxon>Metazoa</taxon>
        <taxon>Chordata</taxon>
        <taxon>Tunicata</taxon>
        <taxon>Ascidiacea</taxon>
        <taxon>Aplousobranchia</taxon>
        <taxon>Clavelinidae</taxon>
        <taxon>Clavelina</taxon>
    </lineage>
</organism>
<evidence type="ECO:0000313" key="4">
    <source>
        <dbReference type="Proteomes" id="UP001642483"/>
    </source>
</evidence>
<comment type="similarity">
    <text evidence="1">Belongs to the CDV3 family.</text>
</comment>
<dbReference type="InterPro" id="IPR026806">
    <property type="entry name" value="CDV3"/>
</dbReference>
<feature type="compositionally biased region" description="Basic and acidic residues" evidence="2">
    <location>
        <begin position="43"/>
        <end position="69"/>
    </location>
</feature>
<feature type="region of interest" description="Disordered" evidence="2">
    <location>
        <begin position="1"/>
        <end position="211"/>
    </location>
</feature>
<gene>
    <name evidence="3" type="ORF">CVLEPA_LOCUS8541</name>
</gene>
<reference evidence="3 4" key="1">
    <citation type="submission" date="2024-02" db="EMBL/GenBank/DDBJ databases">
        <authorList>
            <person name="Daric V."/>
            <person name="Darras S."/>
        </authorList>
    </citation>
    <scope>NUCLEOTIDE SEQUENCE [LARGE SCALE GENOMIC DNA]</scope>
</reference>
<dbReference type="Pfam" id="PF15359">
    <property type="entry name" value="CDV3"/>
    <property type="match status" value="1"/>
</dbReference>
<proteinExistence type="inferred from homology"/>
<feature type="compositionally biased region" description="Acidic residues" evidence="2">
    <location>
        <begin position="79"/>
        <end position="88"/>
    </location>
</feature>
<dbReference type="Proteomes" id="UP001642483">
    <property type="component" value="Unassembled WGS sequence"/>
</dbReference>
<feature type="compositionally biased region" description="Polar residues" evidence="2">
    <location>
        <begin position="98"/>
        <end position="112"/>
    </location>
</feature>
<evidence type="ECO:0000256" key="1">
    <source>
        <dbReference type="ARBA" id="ARBA00006062"/>
    </source>
</evidence>
<sequence>MAEESNPTPAPEATIEEDDSLDNFFKKKEKKDKKGKKKKGKKADKGNLGEDAEATKSKKKDTDNKKETDNVVEGNTQPEQEEWIDFEDESQRDYSDLKIQNMQISNDGSEAQFSEAPEYDEAGELIPPKQDEGPWNKISAAAQEPAPKPEEPKPVEPEPVKKMGAYRPPQARSGGASLAAAPFRRGRKQQAPEISNEMDFPSLSAASQDTVSHTGFEVVKTGVKSSVPWRSKHQQAQASELKLGNQFSALNTNH</sequence>